<evidence type="ECO:0000313" key="3">
    <source>
        <dbReference type="Proteomes" id="UP000230069"/>
    </source>
</evidence>
<proteinExistence type="predicted"/>
<dbReference type="PANTHER" id="PTHR22891">
    <property type="entry name" value="EUKARYOTIC TRANSLATION INITIATION FACTOR 2C"/>
    <property type="match status" value="1"/>
</dbReference>
<keyword evidence="3" id="KW-1185">Reference proteome</keyword>
<dbReference type="SUPFAM" id="SSF101690">
    <property type="entry name" value="PAZ domain"/>
    <property type="match status" value="1"/>
</dbReference>
<dbReference type="EMBL" id="KZ305061">
    <property type="protein sequence ID" value="PIA32517.1"/>
    <property type="molecule type" value="Genomic_DNA"/>
</dbReference>
<reference evidence="2 3" key="1">
    <citation type="submission" date="2017-09" db="EMBL/GenBank/DDBJ databases">
        <title>WGS assembly of Aquilegia coerulea Goldsmith.</title>
        <authorList>
            <person name="Hodges S."/>
            <person name="Kramer E."/>
            <person name="Nordborg M."/>
            <person name="Tomkins J."/>
            <person name="Borevitz J."/>
            <person name="Derieg N."/>
            <person name="Yan J."/>
            <person name="Mihaltcheva S."/>
            <person name="Hayes R.D."/>
            <person name="Rokhsar D."/>
        </authorList>
    </citation>
    <scope>NUCLEOTIDE SEQUENCE [LARGE SCALE GENOMIC DNA]</scope>
    <source>
        <strain evidence="3">cv. Goldsmith</strain>
    </source>
</reference>
<feature type="domain" description="Argonaute linker 1" evidence="1">
    <location>
        <begin position="102"/>
        <end position="152"/>
    </location>
</feature>
<accession>A0A2G5CNU5</accession>
<sequence>MEKLVSEETGVTRPPPAPNLPLYAMAESNFAYDGEKALYTRGAIPQKQMEFTVKRFGSPGAAKIPMGLVALTFKGFEIENTGDALGLVIDIILRQQAAKRCFLVQKSFHDDVRDMVDVGGATACRGFHSRFRTTQGGLSLNMDVSSTMILTLGPVFTNPNLEDPH</sequence>
<dbReference type="Proteomes" id="UP000230069">
    <property type="component" value="Unassembled WGS sequence"/>
</dbReference>
<name>A0A2G5CNU5_AQUCA</name>
<evidence type="ECO:0000313" key="2">
    <source>
        <dbReference type="EMBL" id="PIA32517.1"/>
    </source>
</evidence>
<dbReference type="InterPro" id="IPR036085">
    <property type="entry name" value="PAZ_dom_sf"/>
</dbReference>
<organism evidence="2 3">
    <name type="scientific">Aquilegia coerulea</name>
    <name type="common">Rocky mountain columbine</name>
    <dbReference type="NCBI Taxonomy" id="218851"/>
    <lineage>
        <taxon>Eukaryota</taxon>
        <taxon>Viridiplantae</taxon>
        <taxon>Streptophyta</taxon>
        <taxon>Embryophyta</taxon>
        <taxon>Tracheophyta</taxon>
        <taxon>Spermatophyta</taxon>
        <taxon>Magnoliopsida</taxon>
        <taxon>Ranunculales</taxon>
        <taxon>Ranunculaceae</taxon>
        <taxon>Thalictroideae</taxon>
        <taxon>Aquilegia</taxon>
    </lineage>
</organism>
<dbReference type="Pfam" id="PF08699">
    <property type="entry name" value="ArgoL1"/>
    <property type="match status" value="1"/>
</dbReference>
<evidence type="ECO:0000259" key="1">
    <source>
        <dbReference type="SMART" id="SM01163"/>
    </source>
</evidence>
<protein>
    <recommendedName>
        <fullName evidence="1">Argonaute linker 1 domain-containing protein</fullName>
    </recommendedName>
</protein>
<gene>
    <name evidence="2" type="ORF">AQUCO_04400009v1</name>
</gene>
<dbReference type="STRING" id="218851.A0A2G5CNU5"/>
<dbReference type="InterPro" id="IPR014811">
    <property type="entry name" value="ArgoL1"/>
</dbReference>
<dbReference type="InParanoid" id="A0A2G5CNU5"/>
<dbReference type="SMART" id="SM01163">
    <property type="entry name" value="DUF1785"/>
    <property type="match status" value="1"/>
</dbReference>
<dbReference type="AlphaFoldDB" id="A0A2G5CNU5"/>